<dbReference type="EMBL" id="CZAU01000003">
    <property type="protein sequence ID" value="CUP05884.1"/>
    <property type="molecule type" value="Genomic_DNA"/>
</dbReference>
<accession>A0A174K1G6</accession>
<keyword evidence="1" id="KW-0472">Membrane</keyword>
<proteinExistence type="predicted"/>
<feature type="transmembrane region" description="Helical" evidence="1">
    <location>
        <begin position="61"/>
        <end position="84"/>
    </location>
</feature>
<feature type="transmembrane region" description="Helical" evidence="1">
    <location>
        <begin position="21"/>
        <end position="41"/>
    </location>
</feature>
<reference evidence="2 3" key="1">
    <citation type="submission" date="2015-09" db="EMBL/GenBank/DDBJ databases">
        <authorList>
            <consortium name="Pathogen Informatics"/>
        </authorList>
    </citation>
    <scope>NUCLEOTIDE SEQUENCE [LARGE SCALE GENOMIC DNA]</scope>
    <source>
        <strain evidence="2 3">2789STDY5834908</strain>
    </source>
</reference>
<feature type="transmembrane region" description="Helical" evidence="1">
    <location>
        <begin position="210"/>
        <end position="237"/>
    </location>
</feature>
<gene>
    <name evidence="2" type="ORF">ERS852520_00498</name>
</gene>
<feature type="transmembrane region" description="Helical" evidence="1">
    <location>
        <begin position="175"/>
        <end position="198"/>
    </location>
</feature>
<dbReference type="AlphaFoldDB" id="A0A174K1G6"/>
<sequence>MKVFQFYVRSMLNQLEFQICFGFLCLMSFGSFLWNCLTYYGKDYMQIRSGADVFFLTSTSSRIVTMIFSLIVPLIAMMLCAGYRKKGEKEGNNLFAFIRMGHRKYLMIGAIATIFVTIICFWMILGINQILCRIVFPVIGMDNRWGLPMYLLPLNYNSKMFLDIWQVQNPYIYNIFYIFIIGILAGGISLVFYGVSMLDIFKKMGLVQNAVFFFVFFIILVAIGQLFSVPMISFLSYIQVGQEVRMIDYGIFTGVLYLLGILFTIWGVRKYDYV</sequence>
<feature type="transmembrane region" description="Helical" evidence="1">
    <location>
        <begin position="105"/>
        <end position="125"/>
    </location>
</feature>
<name>A0A174K1G6_ANAHA</name>
<dbReference type="OrthoDB" id="2025662at2"/>
<dbReference type="RefSeq" id="WP_055159420.1">
    <property type="nucleotide sequence ID" value="NZ_CZAU01000003.1"/>
</dbReference>
<keyword evidence="1" id="KW-0812">Transmembrane</keyword>
<protein>
    <recommendedName>
        <fullName evidence="4">ABC-2 family transporter protein</fullName>
    </recommendedName>
</protein>
<evidence type="ECO:0000256" key="1">
    <source>
        <dbReference type="SAM" id="Phobius"/>
    </source>
</evidence>
<dbReference type="Proteomes" id="UP000095564">
    <property type="component" value="Unassembled WGS sequence"/>
</dbReference>
<keyword evidence="1" id="KW-1133">Transmembrane helix</keyword>
<evidence type="ECO:0008006" key="4">
    <source>
        <dbReference type="Google" id="ProtNLM"/>
    </source>
</evidence>
<evidence type="ECO:0000313" key="3">
    <source>
        <dbReference type="Proteomes" id="UP000095564"/>
    </source>
</evidence>
<organism evidence="2 3">
    <name type="scientific">Anaerostipes hadrus</name>
    <dbReference type="NCBI Taxonomy" id="649756"/>
    <lineage>
        <taxon>Bacteria</taxon>
        <taxon>Bacillati</taxon>
        <taxon>Bacillota</taxon>
        <taxon>Clostridia</taxon>
        <taxon>Lachnospirales</taxon>
        <taxon>Lachnospiraceae</taxon>
        <taxon>Anaerostipes</taxon>
    </lineage>
</organism>
<evidence type="ECO:0000313" key="2">
    <source>
        <dbReference type="EMBL" id="CUP05884.1"/>
    </source>
</evidence>
<feature type="transmembrane region" description="Helical" evidence="1">
    <location>
        <begin position="249"/>
        <end position="268"/>
    </location>
</feature>